<evidence type="ECO:0000256" key="4">
    <source>
        <dbReference type="ARBA" id="ARBA00023242"/>
    </source>
</evidence>
<proteinExistence type="inferred from homology"/>
<sequence length="112" mass="12225">RRLHDRRSPHVRHCLDSMGCLPGIGSIRMVALVAQKFVLDVAHDAKLFHEHRVNGQAGNVTSDNLTLTMEDLAASLREYGVNLSKPEYFCDSASTLQTVGTPSAVPGKAIKK</sequence>
<dbReference type="PRINTS" id="PR01443">
    <property type="entry name" value="TFIID30KDSUB"/>
</dbReference>
<evidence type="ECO:0000256" key="2">
    <source>
        <dbReference type="ARBA" id="ARBA00023015"/>
    </source>
</evidence>
<evidence type="ECO:0000256" key="3">
    <source>
        <dbReference type="ARBA" id="ARBA00023163"/>
    </source>
</evidence>
<dbReference type="GO" id="GO:0016251">
    <property type="term" value="F:RNA polymerase II general transcription initiation factor activity"/>
    <property type="evidence" value="ECO:0007669"/>
    <property type="project" value="TreeGrafter"/>
</dbReference>
<keyword evidence="2" id="KW-0805">Transcription regulation</keyword>
<dbReference type="PANTHER" id="PTHR21242:SF0">
    <property type="entry name" value="TRANSCRIPTION INITIATION FACTOR TFIID SUBUNIT 10"/>
    <property type="match status" value="1"/>
</dbReference>
<dbReference type="AlphaFoldDB" id="A0A418B859"/>
<dbReference type="GO" id="GO:0000124">
    <property type="term" value="C:SAGA complex"/>
    <property type="evidence" value="ECO:0007669"/>
    <property type="project" value="TreeGrafter"/>
</dbReference>
<feature type="non-terminal residue" evidence="6">
    <location>
        <position position="1"/>
    </location>
</feature>
<comment type="subcellular location">
    <subcellularLocation>
        <location evidence="1">Nucleus</location>
    </subcellularLocation>
</comment>
<dbReference type="GO" id="GO:0006367">
    <property type="term" value="P:transcription initiation at RNA polymerase II promoter"/>
    <property type="evidence" value="ECO:0007669"/>
    <property type="project" value="TreeGrafter"/>
</dbReference>
<evidence type="ECO:0000256" key="1">
    <source>
        <dbReference type="ARBA" id="ARBA00004123"/>
    </source>
</evidence>
<protein>
    <recommendedName>
        <fullName evidence="8">Transcription initiation factor TFIID subunit 10</fullName>
    </recommendedName>
</protein>
<evidence type="ECO:0000256" key="5">
    <source>
        <dbReference type="ARBA" id="ARBA00025730"/>
    </source>
</evidence>
<keyword evidence="4" id="KW-0539">Nucleus</keyword>
<dbReference type="GO" id="GO:1990841">
    <property type="term" value="F:promoter-specific chromatin binding"/>
    <property type="evidence" value="ECO:0007669"/>
    <property type="project" value="TreeGrafter"/>
</dbReference>
<gene>
    <name evidence="6" type="ORF">DYB32_000996</name>
</gene>
<organism evidence="6 7">
    <name type="scientific">Aphanomyces invadans</name>
    <dbReference type="NCBI Taxonomy" id="157072"/>
    <lineage>
        <taxon>Eukaryota</taxon>
        <taxon>Sar</taxon>
        <taxon>Stramenopiles</taxon>
        <taxon>Oomycota</taxon>
        <taxon>Saprolegniomycetes</taxon>
        <taxon>Saprolegniales</taxon>
        <taxon>Verrucalvaceae</taxon>
        <taxon>Aphanomyces</taxon>
    </lineage>
</organism>
<dbReference type="EMBL" id="QUSY01000032">
    <property type="protein sequence ID" value="RHY34356.1"/>
    <property type="molecule type" value="Genomic_DNA"/>
</dbReference>
<name>A0A418B859_9STRA</name>
<accession>A0A418B859</accession>
<keyword evidence="3" id="KW-0804">Transcription</keyword>
<reference evidence="6 7" key="1">
    <citation type="submission" date="2018-08" db="EMBL/GenBank/DDBJ databases">
        <title>Aphanomyces genome sequencing and annotation.</title>
        <authorList>
            <person name="Minardi D."/>
            <person name="Oidtmann B."/>
            <person name="Van Der Giezen M."/>
            <person name="Studholme D.J."/>
        </authorList>
    </citation>
    <scope>NUCLEOTIDE SEQUENCE [LARGE SCALE GENOMIC DNA]</scope>
    <source>
        <strain evidence="6 7">NJM0002</strain>
    </source>
</reference>
<evidence type="ECO:0008006" key="8">
    <source>
        <dbReference type="Google" id="ProtNLM"/>
    </source>
</evidence>
<dbReference type="VEuPathDB" id="FungiDB:H310_13230"/>
<evidence type="ECO:0000313" key="7">
    <source>
        <dbReference type="Proteomes" id="UP000285060"/>
    </source>
</evidence>
<dbReference type="Pfam" id="PF03540">
    <property type="entry name" value="TAF10"/>
    <property type="match status" value="1"/>
</dbReference>
<dbReference type="InterPro" id="IPR003923">
    <property type="entry name" value="TAF10"/>
</dbReference>
<dbReference type="GO" id="GO:0005669">
    <property type="term" value="C:transcription factor TFIID complex"/>
    <property type="evidence" value="ECO:0007669"/>
    <property type="project" value="TreeGrafter"/>
</dbReference>
<comment type="caution">
    <text evidence="6">The sequence shown here is derived from an EMBL/GenBank/DDBJ whole genome shotgun (WGS) entry which is preliminary data.</text>
</comment>
<dbReference type="Proteomes" id="UP000285060">
    <property type="component" value="Unassembled WGS sequence"/>
</dbReference>
<comment type="similarity">
    <text evidence="5">Belongs to the TAF10 family.</text>
</comment>
<evidence type="ECO:0000313" key="6">
    <source>
        <dbReference type="EMBL" id="RHY34356.1"/>
    </source>
</evidence>
<dbReference type="PANTHER" id="PTHR21242">
    <property type="entry name" value="TRANSCRIPTION INITIATION FACTOR TFIID SUBUNIT 10"/>
    <property type="match status" value="1"/>
</dbReference>
<keyword evidence="7" id="KW-1185">Reference proteome</keyword>